<evidence type="ECO:0000256" key="1">
    <source>
        <dbReference type="ARBA" id="ARBA00045876"/>
    </source>
</evidence>
<evidence type="ECO:0008006" key="4">
    <source>
        <dbReference type="Google" id="ProtNLM"/>
    </source>
</evidence>
<dbReference type="SUPFAM" id="SSF48371">
    <property type="entry name" value="ARM repeat"/>
    <property type="match status" value="1"/>
</dbReference>
<dbReference type="SMART" id="SM00567">
    <property type="entry name" value="EZ_HEAT"/>
    <property type="match status" value="5"/>
</dbReference>
<dbReference type="Gene3D" id="1.25.10.10">
    <property type="entry name" value="Leucine-rich Repeat Variant"/>
    <property type="match status" value="2"/>
</dbReference>
<dbReference type="PANTHER" id="PTHR12697">
    <property type="entry name" value="PBS LYASE HEAT-LIKE PROTEIN"/>
    <property type="match status" value="1"/>
</dbReference>
<keyword evidence="3" id="KW-1185">Reference proteome</keyword>
<dbReference type="InterPro" id="IPR021133">
    <property type="entry name" value="HEAT_type_2"/>
</dbReference>
<name>Q53WG2_THET8</name>
<gene>
    <name evidence="2" type="ordered locus">TTHB199</name>
</gene>
<dbReference type="Proteomes" id="UP000000532">
    <property type="component" value="Plasmid pTT27"/>
</dbReference>
<organism evidence="2 3">
    <name type="scientific">Thermus thermophilus (strain ATCC 27634 / DSM 579 / HB8)</name>
    <dbReference type="NCBI Taxonomy" id="300852"/>
    <lineage>
        <taxon>Bacteria</taxon>
        <taxon>Thermotogati</taxon>
        <taxon>Deinococcota</taxon>
        <taxon>Deinococci</taxon>
        <taxon>Thermales</taxon>
        <taxon>Thermaceae</taxon>
        <taxon>Thermus</taxon>
    </lineage>
</organism>
<dbReference type="PANTHER" id="PTHR12697:SF5">
    <property type="entry name" value="DEOXYHYPUSINE HYDROXYLASE"/>
    <property type="match status" value="1"/>
</dbReference>
<dbReference type="HOGENOM" id="CLU_313964_0_0_0"/>
<evidence type="ECO:0000313" key="3">
    <source>
        <dbReference type="Proteomes" id="UP000000532"/>
    </source>
</evidence>
<proteinExistence type="predicted"/>
<dbReference type="AlphaFoldDB" id="Q53WG2"/>
<dbReference type="Pfam" id="PF13646">
    <property type="entry name" value="HEAT_2"/>
    <property type="match status" value="2"/>
</dbReference>
<comment type="function">
    <text evidence="1">Catalyzes the hydroxylation of the N(6)-(4-aminobutyl)-L-lysine intermediate produced by deoxyhypusine synthase/DHPS on a critical lysine of the eukaryotic translation initiation factor 5A/eIF-5A. This is the second step of the post-translational modification of that lysine into an unusual amino acid residue named hypusine. Hypusination is unique to mature eIF-5A factor and is essential for its function.</text>
</comment>
<protein>
    <recommendedName>
        <fullName evidence="4">HEAT repeat domain-containing protein</fullName>
    </recommendedName>
</protein>
<dbReference type="GO" id="GO:0016491">
    <property type="term" value="F:oxidoreductase activity"/>
    <property type="evidence" value="ECO:0007669"/>
    <property type="project" value="TreeGrafter"/>
</dbReference>
<sequence length="947" mass="105832">MGGHSRYPGRWPMKRTGVALAFLVALLGLGSAVKAQTAELLQQLEAARTPTEALPLLERLGRALSEGELFGEEVRIARLTVRFWQDPAAPPEVVERLQHIYGMIAPALAVMDPPLAETLFVRVPLTWATSDDAIRRKQGLAVLILSWELFFGYEQQEILLQALPSVLAQAATWPEEAFEAILSFLADRVTLSSEAHLPDSLPEAFVERLRRHQGNYAWRLPDILALDTTETGTDRLIAWAQSPPPLPPSLAAYRQRWREAFLAKLDGRRLTLEQKRRVVALLSDPGLRDAVFRLVRTWRHRGEPLPPPPPESLPLLEEWAVREHCEEAVRLLAAAGQEGLTRLFRVAMEDLRDRDAPIREPRPCEWDRWSALFAHAEAIADRIGAAYREGPTPRLLRLLARAGRWEVVLEALSSPEAALRREAAFLLALAVAPEEDALARTGDAGQGQALVASWQKRPELHPRAREALRQALRDEDPNVQREALRALLFLGDETAWPVLLAALRVENENRFQTFLSGFRPALTDSLARALAEVARGDPSEALRRRAVVLLGRAEPGPWQAAVEPVLQQLLRDPDQEVRRAAAEYFAAVPAREVATTAALLEATRDAHMYVRHAAAIALGLARGWTPELVDRLEVRLREGDPDANVVRALEDAYPHALRRAPGAVDRLLAIVLERKGPARWRKALAEGPQADAAVAWELLKRLEARPLKDWAPVPPGFGPGLLQRMVEFFVRAEEDPPPLGIIGHLVPREMLDPFLIRRALEDPEASLGHRLWLIQQALEIPEDLREGVWQLLMQALREEEGGEMTLALLGRWGFDGVRRLVEELWGEPETLRHVARHLRQQEELGKLQMAAGNVGGPRLPEPTAEDLPWVEATLARLAPGARDPRLEPLVDLLGLWNLGNDSALRKAAFRYRIPQLLLRHLADPHECRAVAEVVGSLFGRGVTPRCR</sequence>
<dbReference type="InterPro" id="IPR004155">
    <property type="entry name" value="PBS_lyase_HEAT"/>
</dbReference>
<dbReference type="PROSITE" id="PS50077">
    <property type="entry name" value="HEAT_REPEAT"/>
    <property type="match status" value="1"/>
</dbReference>
<reference evidence="2 3" key="1">
    <citation type="submission" date="2004-11" db="EMBL/GenBank/DDBJ databases">
        <title>Complete genome sequence of Thermus thermophilus HB8.</title>
        <authorList>
            <person name="Masui R."/>
            <person name="Kurokawa K."/>
            <person name="Nakagawa N."/>
            <person name="Tokunaga F."/>
            <person name="Koyama Y."/>
            <person name="Shibata T."/>
            <person name="Oshima T."/>
            <person name="Yokoyama S."/>
            <person name="Yasunaga T."/>
            <person name="Kuramitsu S."/>
        </authorList>
    </citation>
    <scope>NUCLEOTIDE SEQUENCE [LARGE SCALE GENOMIC DNA]</scope>
    <source>
        <strain evidence="3">ATCC 27634 / DSM 579 / HB8</strain>
        <plasmid evidence="2 3">pTT27</plasmid>
    </source>
</reference>
<keyword evidence="2" id="KW-0614">Plasmid</keyword>
<dbReference type="KEGG" id="ttj:TTHB199"/>
<evidence type="ECO:0000313" key="2">
    <source>
        <dbReference type="EMBL" id="BAD71995.1"/>
    </source>
</evidence>
<dbReference type="EnsemblBacteria" id="BAD71995">
    <property type="protein sequence ID" value="BAD71995"/>
    <property type="gene ID" value="BAD71995"/>
</dbReference>
<dbReference type="InterPro" id="IPR016024">
    <property type="entry name" value="ARM-type_fold"/>
</dbReference>
<dbReference type="EMBL" id="AP008227">
    <property type="protein sequence ID" value="BAD71995.1"/>
    <property type="molecule type" value="Genomic_DNA"/>
</dbReference>
<geneLocation type="plasmid" evidence="2 3">
    <name>pTT27</name>
</geneLocation>
<dbReference type="InterPro" id="IPR011989">
    <property type="entry name" value="ARM-like"/>
</dbReference>
<dbReference type="PATRIC" id="fig|300852.9.peg.2151"/>
<accession>Q53WG2</accession>